<protein>
    <recommendedName>
        <fullName evidence="3">Tc1-like transposase DDE domain-containing protein</fullName>
    </recommendedName>
</protein>
<name>A0ABR2ILJ8_9EUKA</name>
<comment type="caution">
    <text evidence="1">The sequence shown here is derived from an EMBL/GenBank/DDBJ whole genome shotgun (WGS) entry which is preliminary data.</text>
</comment>
<gene>
    <name evidence="1" type="ORF">M9Y10_010671</name>
</gene>
<keyword evidence="2" id="KW-1185">Reference proteome</keyword>
<dbReference type="InterPro" id="IPR036397">
    <property type="entry name" value="RNaseH_sf"/>
</dbReference>
<organism evidence="1 2">
    <name type="scientific">Tritrichomonas musculus</name>
    <dbReference type="NCBI Taxonomy" id="1915356"/>
    <lineage>
        <taxon>Eukaryota</taxon>
        <taxon>Metamonada</taxon>
        <taxon>Parabasalia</taxon>
        <taxon>Tritrichomonadida</taxon>
        <taxon>Tritrichomonadidae</taxon>
        <taxon>Tritrichomonas</taxon>
    </lineage>
</organism>
<sequence>MIIKYGRAYWGLTPLANCPLDKIKMTVIALVLPGFVVLYKFYSNSANNDNYADFLRSAVDFIRRYIGNKDTEIIFFEDNCPIHCTHVVEETIEDLKIAVIHTVACSPALNGVVEGYFGFIKRNNILTKGETGEVEVKNEIMKNWKNISNELFTVVQGHSLYYEWKLRMKHCLKGEPILAGQLFFVPLSKNHDIILDFLIPPIK</sequence>
<dbReference type="Proteomes" id="UP001470230">
    <property type="component" value="Unassembled WGS sequence"/>
</dbReference>
<proteinExistence type="predicted"/>
<accession>A0ABR2ILJ8</accession>
<evidence type="ECO:0000313" key="1">
    <source>
        <dbReference type="EMBL" id="KAK8865137.1"/>
    </source>
</evidence>
<evidence type="ECO:0000313" key="2">
    <source>
        <dbReference type="Proteomes" id="UP001470230"/>
    </source>
</evidence>
<dbReference type="EMBL" id="JAPFFF010000016">
    <property type="protein sequence ID" value="KAK8865137.1"/>
    <property type="molecule type" value="Genomic_DNA"/>
</dbReference>
<dbReference type="Gene3D" id="3.30.420.10">
    <property type="entry name" value="Ribonuclease H-like superfamily/Ribonuclease H"/>
    <property type="match status" value="1"/>
</dbReference>
<reference evidence="1 2" key="1">
    <citation type="submission" date="2024-04" db="EMBL/GenBank/DDBJ databases">
        <title>Tritrichomonas musculus Genome.</title>
        <authorList>
            <person name="Alves-Ferreira E."/>
            <person name="Grigg M."/>
            <person name="Lorenzi H."/>
            <person name="Galac M."/>
        </authorList>
    </citation>
    <scope>NUCLEOTIDE SEQUENCE [LARGE SCALE GENOMIC DNA]</scope>
    <source>
        <strain evidence="1 2">EAF2021</strain>
    </source>
</reference>
<evidence type="ECO:0008006" key="3">
    <source>
        <dbReference type="Google" id="ProtNLM"/>
    </source>
</evidence>